<dbReference type="InterPro" id="IPR050823">
    <property type="entry name" value="Plant_Ser_Thr_Prot_Kinase"/>
</dbReference>
<protein>
    <recommendedName>
        <fullName evidence="3">Protein kinase domain-containing protein</fullName>
    </recommendedName>
</protein>
<dbReference type="AlphaFoldDB" id="A0A7C9EFQ5"/>
<dbReference type="EMBL" id="GISG01224355">
    <property type="protein sequence ID" value="MBA4664626.1"/>
    <property type="molecule type" value="Transcribed_RNA"/>
</dbReference>
<evidence type="ECO:0000256" key="1">
    <source>
        <dbReference type="SAM" id="MobiDB-lite"/>
    </source>
</evidence>
<evidence type="ECO:0000313" key="2">
    <source>
        <dbReference type="EMBL" id="MBA4664626.1"/>
    </source>
</evidence>
<feature type="compositionally biased region" description="Polar residues" evidence="1">
    <location>
        <begin position="14"/>
        <end position="29"/>
    </location>
</feature>
<sequence length="147" mass="16414">MKCLYYFKDKARSTRQTSAPELRNPSTACDHSAAGSAHAHSAGSTNSPRAITDLYQDKDPNFRVFTFSELRMATNDFNRPLKIGEGGFGSVDKGEINPREFDAQHHPIFVAVKKLKQDGFQGNKQWLAEVQFLGVVEHWSTPILSNS</sequence>
<dbReference type="PANTHER" id="PTHR45621">
    <property type="entry name" value="OS01G0588500 PROTEIN-RELATED"/>
    <property type="match status" value="1"/>
</dbReference>
<dbReference type="SUPFAM" id="SSF56112">
    <property type="entry name" value="Protein kinase-like (PK-like)"/>
    <property type="match status" value="1"/>
</dbReference>
<accession>A0A7C9EFQ5</accession>
<reference evidence="2" key="2">
    <citation type="submission" date="2020-07" db="EMBL/GenBank/DDBJ databases">
        <authorList>
            <person name="Vera ALvarez R."/>
            <person name="Arias-Moreno D.M."/>
            <person name="Jimenez-Jacinto V."/>
            <person name="Jimenez-Bremont J.F."/>
            <person name="Swaminathan K."/>
            <person name="Moose S.P."/>
            <person name="Guerrero-Gonzalez M.L."/>
            <person name="Marino-Ramirez L."/>
            <person name="Landsman D."/>
            <person name="Rodriguez-Kessler M."/>
            <person name="Delgado-Sanchez P."/>
        </authorList>
    </citation>
    <scope>NUCLEOTIDE SEQUENCE</scope>
    <source>
        <tissue evidence="2">Cladode</tissue>
    </source>
</reference>
<reference evidence="2" key="1">
    <citation type="journal article" date="2013" name="J. Plant Res.">
        <title>Effect of fungi and light on seed germination of three Opuntia species from semiarid lands of central Mexico.</title>
        <authorList>
            <person name="Delgado-Sanchez P."/>
            <person name="Jimenez-Bremont J.F."/>
            <person name="Guerrero-Gonzalez Mde L."/>
            <person name="Flores J."/>
        </authorList>
    </citation>
    <scope>NUCLEOTIDE SEQUENCE</scope>
    <source>
        <tissue evidence="2">Cladode</tissue>
    </source>
</reference>
<dbReference type="InterPro" id="IPR011009">
    <property type="entry name" value="Kinase-like_dom_sf"/>
</dbReference>
<feature type="compositionally biased region" description="Low complexity" evidence="1">
    <location>
        <begin position="31"/>
        <end position="44"/>
    </location>
</feature>
<dbReference type="Gene3D" id="3.30.200.20">
    <property type="entry name" value="Phosphorylase Kinase, domain 1"/>
    <property type="match status" value="1"/>
</dbReference>
<evidence type="ECO:0008006" key="3">
    <source>
        <dbReference type="Google" id="ProtNLM"/>
    </source>
</evidence>
<organism evidence="2">
    <name type="scientific">Opuntia streptacantha</name>
    <name type="common">Prickly pear cactus</name>
    <name type="synonym">Opuntia cardona</name>
    <dbReference type="NCBI Taxonomy" id="393608"/>
    <lineage>
        <taxon>Eukaryota</taxon>
        <taxon>Viridiplantae</taxon>
        <taxon>Streptophyta</taxon>
        <taxon>Embryophyta</taxon>
        <taxon>Tracheophyta</taxon>
        <taxon>Spermatophyta</taxon>
        <taxon>Magnoliopsida</taxon>
        <taxon>eudicotyledons</taxon>
        <taxon>Gunneridae</taxon>
        <taxon>Pentapetalae</taxon>
        <taxon>Caryophyllales</taxon>
        <taxon>Cactineae</taxon>
        <taxon>Cactaceae</taxon>
        <taxon>Opuntioideae</taxon>
        <taxon>Opuntia</taxon>
    </lineage>
</organism>
<name>A0A7C9EFQ5_OPUST</name>
<proteinExistence type="predicted"/>
<feature type="region of interest" description="Disordered" evidence="1">
    <location>
        <begin position="13"/>
        <end position="53"/>
    </location>
</feature>